<dbReference type="Proteomes" id="UP000799757">
    <property type="component" value="Unassembled WGS sequence"/>
</dbReference>
<evidence type="ECO:0000259" key="2">
    <source>
        <dbReference type="PROSITE" id="PS50011"/>
    </source>
</evidence>
<dbReference type="InterPro" id="IPR000719">
    <property type="entry name" value="Prot_kinase_dom"/>
</dbReference>
<feature type="region of interest" description="Disordered" evidence="1">
    <location>
        <begin position="1"/>
        <end position="20"/>
    </location>
</feature>
<dbReference type="OrthoDB" id="3795368at2759"/>
<keyword evidence="4" id="KW-1185">Reference proteome</keyword>
<dbReference type="Gene3D" id="1.10.510.10">
    <property type="entry name" value="Transferase(Phosphotransferase) domain 1"/>
    <property type="match status" value="1"/>
</dbReference>
<feature type="compositionally biased region" description="Polar residues" evidence="1">
    <location>
        <begin position="1"/>
        <end position="15"/>
    </location>
</feature>
<dbReference type="PROSITE" id="PS50011">
    <property type="entry name" value="PROTEIN_KINASE_DOM"/>
    <property type="match status" value="1"/>
</dbReference>
<proteinExistence type="predicted"/>
<dbReference type="InterPro" id="IPR011009">
    <property type="entry name" value="Kinase-like_dom_sf"/>
</dbReference>
<name>A0A6A6WZ65_9PLEO</name>
<gene>
    <name evidence="3" type="ORF">K505DRAFT_341477</name>
</gene>
<dbReference type="EMBL" id="MU002156">
    <property type="protein sequence ID" value="KAF2789183.1"/>
    <property type="molecule type" value="Genomic_DNA"/>
</dbReference>
<evidence type="ECO:0000256" key="1">
    <source>
        <dbReference type="SAM" id="MobiDB-lite"/>
    </source>
</evidence>
<dbReference type="GO" id="GO:0004672">
    <property type="term" value="F:protein kinase activity"/>
    <property type="evidence" value="ECO:0007669"/>
    <property type="project" value="InterPro"/>
</dbReference>
<accession>A0A6A6WZ65</accession>
<reference evidence="3" key="1">
    <citation type="journal article" date="2020" name="Stud. Mycol.">
        <title>101 Dothideomycetes genomes: a test case for predicting lifestyles and emergence of pathogens.</title>
        <authorList>
            <person name="Haridas S."/>
            <person name="Albert R."/>
            <person name="Binder M."/>
            <person name="Bloem J."/>
            <person name="Labutti K."/>
            <person name="Salamov A."/>
            <person name="Andreopoulos B."/>
            <person name="Baker S."/>
            <person name="Barry K."/>
            <person name="Bills G."/>
            <person name="Bluhm B."/>
            <person name="Cannon C."/>
            <person name="Castanera R."/>
            <person name="Culley D."/>
            <person name="Daum C."/>
            <person name="Ezra D."/>
            <person name="Gonzalez J."/>
            <person name="Henrissat B."/>
            <person name="Kuo A."/>
            <person name="Liang C."/>
            <person name="Lipzen A."/>
            <person name="Lutzoni F."/>
            <person name="Magnuson J."/>
            <person name="Mondo S."/>
            <person name="Nolan M."/>
            <person name="Ohm R."/>
            <person name="Pangilinan J."/>
            <person name="Park H.-J."/>
            <person name="Ramirez L."/>
            <person name="Alfaro M."/>
            <person name="Sun H."/>
            <person name="Tritt A."/>
            <person name="Yoshinaga Y."/>
            <person name="Zwiers L.-H."/>
            <person name="Turgeon B."/>
            <person name="Goodwin S."/>
            <person name="Spatafora J."/>
            <person name="Crous P."/>
            <person name="Grigoriev I."/>
        </authorList>
    </citation>
    <scope>NUCLEOTIDE SEQUENCE</scope>
    <source>
        <strain evidence="3">CBS 109.77</strain>
    </source>
</reference>
<dbReference type="SMART" id="SM00220">
    <property type="entry name" value="S_TKc"/>
    <property type="match status" value="1"/>
</dbReference>
<evidence type="ECO:0000313" key="3">
    <source>
        <dbReference type="EMBL" id="KAF2789183.1"/>
    </source>
</evidence>
<feature type="domain" description="Protein kinase" evidence="2">
    <location>
        <begin position="28"/>
        <end position="323"/>
    </location>
</feature>
<organism evidence="3 4">
    <name type="scientific">Melanomma pulvis-pyrius CBS 109.77</name>
    <dbReference type="NCBI Taxonomy" id="1314802"/>
    <lineage>
        <taxon>Eukaryota</taxon>
        <taxon>Fungi</taxon>
        <taxon>Dikarya</taxon>
        <taxon>Ascomycota</taxon>
        <taxon>Pezizomycotina</taxon>
        <taxon>Dothideomycetes</taxon>
        <taxon>Pleosporomycetidae</taxon>
        <taxon>Pleosporales</taxon>
        <taxon>Melanommataceae</taxon>
        <taxon>Melanomma</taxon>
    </lineage>
</organism>
<sequence length="323" mass="35586">METFSDTPETGPQHSSLKEVKDLTDGKYVPIAHAGSGKHADVWLCIPNPSASTPNANLDGQLVAVKVPAATSRDRLRSEISVLQRIAASAGPLTTHFPTLLDAAYTDTEDPLSDVRWLALAAIPGCTAAQVCSIIRPDPLPEELVLHMYIQITSALRFIHSMTPALAHGDIHEGNIMLDPSKQDIPGYPNAVLIDFGNVDRDPTKAFLDHDRVSFYRMMKWLAMLGRGCKPKSHRGIVEGCGCGDFWVRVLKGIDERLDSVWSDGKGREEDDEPREFEAQVELARDGLSAEKRALIRELVERATGDMKALTGEEEYEKMSNKE</sequence>
<evidence type="ECO:0000313" key="4">
    <source>
        <dbReference type="Proteomes" id="UP000799757"/>
    </source>
</evidence>
<dbReference type="AlphaFoldDB" id="A0A6A6WZ65"/>
<dbReference type="GO" id="GO:0005524">
    <property type="term" value="F:ATP binding"/>
    <property type="evidence" value="ECO:0007669"/>
    <property type="project" value="InterPro"/>
</dbReference>
<protein>
    <recommendedName>
        <fullName evidence="2">Protein kinase domain-containing protein</fullName>
    </recommendedName>
</protein>
<dbReference type="SUPFAM" id="SSF56112">
    <property type="entry name" value="Protein kinase-like (PK-like)"/>
    <property type="match status" value="1"/>
</dbReference>